<accession>A0AAN9GGC8</accession>
<sequence length="982" mass="112132">MAGRGRQETFRQAVRDCQWQRVRQLVLQGSSLEQRDVAVSQAVSHSQWGLVSQFVQLGVSQKCRDLAVHKAVRYCLWDIVDDLVAAGVSSEKRDFLLQRGLRHGQWALVSCLLSLGVGLELRGVVVTTALEHGQWGLVLDALRVGVKQELVTKVFQEVVSQERWEHVHSLVKLFNNNDHTDFVLQEAIRSCQWVCVRQLIKTGLTPAQQGLVCREALEWAHLDCAVELLRQGCEQACAERIVLEVFRWKRRQDLIDLLKEDGIESSVRDVVLCTAKRHGLWDEYLTILKDIRTTEKEMADVITTALYSINVCVILRLFSMFTSARRVFKHVLLGTRFFDHDIITLHTCLMDDYPDLAFYMFTAQEMWEIVVGMFGDARLRTKDRRFSLRHAIKKGAWYFVDAIVCNPSASHNDRRYAFLQAARQGKWPLALKLSTYSNTISVRDKLFAFQTWLKLGLWECVRDTLREWEQPLHGLFLLRERCSPNKKPFVKCVLEESVIAGNLQRFLEVCSAVHFDKNGVLFVLQTAIKYDKCEFVLEFCRQERNDEHLVAAVKLATQHKKWHLLKDLFTGRNGYSDFWRSSDSFDLSLLWLCVGNVSLEEDAWQIVVPALNELCGTFTAHGALCWDVHENRIESEHVEGVRKLSEWCLVQAFWNAGLVFSVLADDETSLTQMIDQKTGEIDSDVFSFCFVLAARNYNWASAAKCLEELTDDEMENIVCGILDEVEFTNLIQACTDRGQYKMAVLIALYTQDWEQVENTLPQCADAEVIDSVIREASVSDKWNIVRDHLDRSSQDNGFLCGILQCAVEEGQSDICTRLLPKVDLPQAHFSVQSLFYDAVTSSGDREQMVKLCVQFGLSTHVRPCDCSPVAHCFCWSSPFKTALRNGQMPLVKLLYKAGACSGRQLFHCKQDSGLRNQLQGQGRHDIVEYLDHSATTPRTLQDLCRLQVSHHVGCHPGRSDRVMALDIPWPSKDLINFEDVLS</sequence>
<evidence type="ECO:0000259" key="1">
    <source>
        <dbReference type="PROSITE" id="PS50225"/>
    </source>
</evidence>
<evidence type="ECO:0000313" key="3">
    <source>
        <dbReference type="Proteomes" id="UP001374579"/>
    </source>
</evidence>
<reference evidence="2 3" key="1">
    <citation type="submission" date="2024-02" db="EMBL/GenBank/DDBJ databases">
        <title>Chromosome-scale genome assembly of the rough periwinkle Littorina saxatilis.</title>
        <authorList>
            <person name="De Jode A."/>
            <person name="Faria R."/>
            <person name="Formenti G."/>
            <person name="Sims Y."/>
            <person name="Smith T.P."/>
            <person name="Tracey A."/>
            <person name="Wood J.M.D."/>
            <person name="Zagrodzka Z.B."/>
            <person name="Johannesson K."/>
            <person name="Butlin R.K."/>
            <person name="Leder E.H."/>
        </authorList>
    </citation>
    <scope>NUCLEOTIDE SEQUENCE [LARGE SCALE GENOMIC DNA]</scope>
    <source>
        <strain evidence="2">Snail1</strain>
        <tissue evidence="2">Muscle</tissue>
    </source>
</reference>
<dbReference type="InterPro" id="IPR036770">
    <property type="entry name" value="Ankyrin_rpt-contain_sf"/>
</dbReference>
<evidence type="ECO:0000313" key="2">
    <source>
        <dbReference type="EMBL" id="KAK7107131.1"/>
    </source>
</evidence>
<dbReference type="PROSITE" id="PS50225">
    <property type="entry name" value="SOCS"/>
    <property type="match status" value="1"/>
</dbReference>
<organism evidence="2 3">
    <name type="scientific">Littorina saxatilis</name>
    <dbReference type="NCBI Taxonomy" id="31220"/>
    <lineage>
        <taxon>Eukaryota</taxon>
        <taxon>Metazoa</taxon>
        <taxon>Spiralia</taxon>
        <taxon>Lophotrochozoa</taxon>
        <taxon>Mollusca</taxon>
        <taxon>Gastropoda</taxon>
        <taxon>Caenogastropoda</taxon>
        <taxon>Littorinimorpha</taxon>
        <taxon>Littorinoidea</taxon>
        <taxon>Littorinidae</taxon>
        <taxon>Littorina</taxon>
    </lineage>
</organism>
<dbReference type="InterPro" id="IPR001496">
    <property type="entry name" value="SOCS_box"/>
</dbReference>
<comment type="caution">
    <text evidence="2">The sequence shown here is derived from an EMBL/GenBank/DDBJ whole genome shotgun (WGS) entry which is preliminary data.</text>
</comment>
<dbReference type="Gene3D" id="1.25.40.20">
    <property type="entry name" value="Ankyrin repeat-containing domain"/>
    <property type="match status" value="1"/>
</dbReference>
<proteinExistence type="predicted"/>
<keyword evidence="3" id="KW-1185">Reference proteome</keyword>
<feature type="domain" description="SOCS box" evidence="1">
    <location>
        <begin position="930"/>
        <end position="972"/>
    </location>
</feature>
<dbReference type="Proteomes" id="UP001374579">
    <property type="component" value="Unassembled WGS sequence"/>
</dbReference>
<dbReference type="SUPFAM" id="SSF48403">
    <property type="entry name" value="Ankyrin repeat"/>
    <property type="match status" value="1"/>
</dbReference>
<dbReference type="AlphaFoldDB" id="A0AAN9GGC8"/>
<protein>
    <recommendedName>
        <fullName evidence="1">SOCS box domain-containing protein</fullName>
    </recommendedName>
</protein>
<gene>
    <name evidence="2" type="ORF">V1264_015098</name>
</gene>
<dbReference type="EMBL" id="JBAMIC010000004">
    <property type="protein sequence ID" value="KAK7107131.1"/>
    <property type="molecule type" value="Genomic_DNA"/>
</dbReference>
<dbReference type="SMART" id="SM00969">
    <property type="entry name" value="SOCS_box"/>
    <property type="match status" value="1"/>
</dbReference>
<name>A0AAN9GGC8_9CAEN</name>